<gene>
    <name evidence="2" type="ORF">K443DRAFT_156050</name>
</gene>
<proteinExistence type="predicted"/>
<dbReference type="EMBL" id="KN838636">
    <property type="protein sequence ID" value="KIJ99939.1"/>
    <property type="molecule type" value="Genomic_DNA"/>
</dbReference>
<dbReference type="HOGENOM" id="CLU_2158810_0_0_1"/>
<organism evidence="2 3">
    <name type="scientific">Laccaria amethystina LaAM-08-1</name>
    <dbReference type="NCBI Taxonomy" id="1095629"/>
    <lineage>
        <taxon>Eukaryota</taxon>
        <taxon>Fungi</taxon>
        <taxon>Dikarya</taxon>
        <taxon>Basidiomycota</taxon>
        <taxon>Agaricomycotina</taxon>
        <taxon>Agaricomycetes</taxon>
        <taxon>Agaricomycetidae</taxon>
        <taxon>Agaricales</taxon>
        <taxon>Agaricineae</taxon>
        <taxon>Hydnangiaceae</taxon>
        <taxon>Laccaria</taxon>
    </lineage>
</organism>
<evidence type="ECO:0000313" key="2">
    <source>
        <dbReference type="EMBL" id="KIJ99939.1"/>
    </source>
</evidence>
<dbReference type="AlphaFoldDB" id="A0A0C9WPK3"/>
<accession>A0A0C9WPK3</accession>
<sequence length="111" mass="12161">MAVSPRKKAYANASTTDLCSPSPGPSTPRQFIAIETSSLCTPYSSDNNTVVGDTAMFDLTKQVQAFSDKSPRYIPLDLNSSRHNIPPLEHNLIPFQGWAGAERHNIVVLQM</sequence>
<reference evidence="2 3" key="1">
    <citation type="submission" date="2014-04" db="EMBL/GenBank/DDBJ databases">
        <authorList>
            <consortium name="DOE Joint Genome Institute"/>
            <person name="Kuo A."/>
            <person name="Kohler A."/>
            <person name="Nagy L.G."/>
            <person name="Floudas D."/>
            <person name="Copeland A."/>
            <person name="Barry K.W."/>
            <person name="Cichocki N."/>
            <person name="Veneault-Fourrey C."/>
            <person name="LaButti K."/>
            <person name="Lindquist E.A."/>
            <person name="Lipzen A."/>
            <person name="Lundell T."/>
            <person name="Morin E."/>
            <person name="Murat C."/>
            <person name="Sun H."/>
            <person name="Tunlid A."/>
            <person name="Henrissat B."/>
            <person name="Grigoriev I.V."/>
            <person name="Hibbett D.S."/>
            <person name="Martin F."/>
            <person name="Nordberg H.P."/>
            <person name="Cantor M.N."/>
            <person name="Hua S.X."/>
        </authorList>
    </citation>
    <scope>NUCLEOTIDE SEQUENCE [LARGE SCALE GENOMIC DNA]</scope>
    <source>
        <strain evidence="2 3">LaAM-08-1</strain>
    </source>
</reference>
<dbReference type="Proteomes" id="UP000054477">
    <property type="component" value="Unassembled WGS sequence"/>
</dbReference>
<reference evidence="3" key="2">
    <citation type="submission" date="2015-01" db="EMBL/GenBank/DDBJ databases">
        <title>Evolutionary Origins and Diversification of the Mycorrhizal Mutualists.</title>
        <authorList>
            <consortium name="DOE Joint Genome Institute"/>
            <consortium name="Mycorrhizal Genomics Consortium"/>
            <person name="Kohler A."/>
            <person name="Kuo A."/>
            <person name="Nagy L.G."/>
            <person name="Floudas D."/>
            <person name="Copeland A."/>
            <person name="Barry K.W."/>
            <person name="Cichocki N."/>
            <person name="Veneault-Fourrey C."/>
            <person name="LaButti K."/>
            <person name="Lindquist E.A."/>
            <person name="Lipzen A."/>
            <person name="Lundell T."/>
            <person name="Morin E."/>
            <person name="Murat C."/>
            <person name="Riley R."/>
            <person name="Ohm R."/>
            <person name="Sun H."/>
            <person name="Tunlid A."/>
            <person name="Henrissat B."/>
            <person name="Grigoriev I.V."/>
            <person name="Hibbett D.S."/>
            <person name="Martin F."/>
        </authorList>
    </citation>
    <scope>NUCLEOTIDE SEQUENCE [LARGE SCALE GENOMIC DNA]</scope>
    <source>
        <strain evidence="3">LaAM-08-1</strain>
    </source>
</reference>
<evidence type="ECO:0000256" key="1">
    <source>
        <dbReference type="SAM" id="MobiDB-lite"/>
    </source>
</evidence>
<feature type="region of interest" description="Disordered" evidence="1">
    <location>
        <begin position="1"/>
        <end position="26"/>
    </location>
</feature>
<protein>
    <submittedName>
        <fullName evidence="2">Uncharacterized protein</fullName>
    </submittedName>
</protein>
<keyword evidence="3" id="KW-1185">Reference proteome</keyword>
<evidence type="ECO:0000313" key="3">
    <source>
        <dbReference type="Proteomes" id="UP000054477"/>
    </source>
</evidence>
<name>A0A0C9WPK3_9AGAR</name>